<dbReference type="KEGG" id="acae:HYG86_12005"/>
<proteinExistence type="predicted"/>
<dbReference type="Gene3D" id="3.40.50.11440">
    <property type="match status" value="1"/>
</dbReference>
<gene>
    <name evidence="2" type="ORF">HYG86_12005</name>
</gene>
<evidence type="ECO:0000259" key="1">
    <source>
        <dbReference type="Pfam" id="PF04015"/>
    </source>
</evidence>
<organism evidence="2 3">
    <name type="scientific">Alkalicella caledoniensis</name>
    <dbReference type="NCBI Taxonomy" id="2731377"/>
    <lineage>
        <taxon>Bacteria</taxon>
        <taxon>Bacillati</taxon>
        <taxon>Bacillota</taxon>
        <taxon>Clostridia</taxon>
        <taxon>Eubacteriales</taxon>
        <taxon>Proteinivoracaceae</taxon>
        <taxon>Alkalicella</taxon>
    </lineage>
</organism>
<dbReference type="InterPro" id="IPR007160">
    <property type="entry name" value="DUF362"/>
</dbReference>
<evidence type="ECO:0000313" key="2">
    <source>
        <dbReference type="EMBL" id="QNO15436.1"/>
    </source>
</evidence>
<name>A0A7G9W9S4_ALKCA</name>
<protein>
    <submittedName>
        <fullName evidence="2">DUF362 domain-containing protein</fullName>
    </submittedName>
</protein>
<accession>A0A7G9W9S4</accession>
<dbReference type="AlphaFoldDB" id="A0A7G9W9S4"/>
<reference evidence="2 3" key="1">
    <citation type="submission" date="2020-07" db="EMBL/GenBank/DDBJ databases">
        <title>Alkalicella. sp. LB2 genome.</title>
        <authorList>
            <person name="Postec A."/>
            <person name="Quemeneur M."/>
        </authorList>
    </citation>
    <scope>NUCLEOTIDE SEQUENCE [LARGE SCALE GENOMIC DNA]</scope>
    <source>
        <strain evidence="2 3">LB2</strain>
    </source>
</reference>
<dbReference type="EMBL" id="CP058559">
    <property type="protein sequence ID" value="QNO15436.1"/>
    <property type="molecule type" value="Genomic_DNA"/>
</dbReference>
<feature type="domain" description="DUF362" evidence="1">
    <location>
        <begin position="50"/>
        <end position="250"/>
    </location>
</feature>
<dbReference type="Proteomes" id="UP000516160">
    <property type="component" value="Chromosome"/>
</dbReference>
<keyword evidence="3" id="KW-1185">Reference proteome</keyword>
<sequence>MPKLGGRKVRERKIKEPIVGLSSNKNEQQSIIQGLELLPIKQIITQGDRVVITPNWVKANDPSTGTVVGPQTLQELIRYVKRFNPKEIIIATGSGGDQTTSVFKKVGYDKAIQEEAVKFVDLNFGPYVDIDLGHSIINRTKINSLIENMDVLISFTQLKQHEEATMSAAIKNIALGWPPAEIHGFPKKQTGIHEDLHGFIVAMAKKIPIDLSIVSVDKGMIGTGPSDGKAVDTEGLTIVSTDPVAADAIGGRLLGFLPQAIQYIYALYNAKVGEADPNNMIIKGMTLEQAEKIFSKAAYGQEIVLDKDNKIKGMHGNMPK</sequence>
<dbReference type="Pfam" id="PF04015">
    <property type="entry name" value="DUF362"/>
    <property type="match status" value="1"/>
</dbReference>
<evidence type="ECO:0000313" key="3">
    <source>
        <dbReference type="Proteomes" id="UP000516160"/>
    </source>
</evidence>